<feature type="signal peptide" evidence="4">
    <location>
        <begin position="1"/>
        <end position="22"/>
    </location>
</feature>
<feature type="domain" description="Fibronectin type III-like" evidence="5">
    <location>
        <begin position="699"/>
        <end position="768"/>
    </location>
</feature>
<keyword evidence="3 6" id="KW-0378">Hydrolase</keyword>
<reference evidence="6 7" key="1">
    <citation type="submission" date="2020-08" db="EMBL/GenBank/DDBJ databases">
        <title>Genomic Encyclopedia of Type Strains, Phase IV (KMG-IV): sequencing the most valuable type-strain genomes for metagenomic binning, comparative biology and taxonomic classification.</title>
        <authorList>
            <person name="Goeker M."/>
        </authorList>
    </citation>
    <scope>NUCLEOTIDE SEQUENCE [LARGE SCALE GENOMIC DNA]</scope>
    <source>
        <strain evidence="6 7">DSM 102983</strain>
    </source>
</reference>
<organism evidence="6 7">
    <name type="scientific">Parabacteroides faecis</name>
    <dbReference type="NCBI Taxonomy" id="1217282"/>
    <lineage>
        <taxon>Bacteria</taxon>
        <taxon>Pseudomonadati</taxon>
        <taxon>Bacteroidota</taxon>
        <taxon>Bacteroidia</taxon>
        <taxon>Bacteroidales</taxon>
        <taxon>Tannerellaceae</taxon>
        <taxon>Parabacteroides</taxon>
    </lineage>
</organism>
<dbReference type="InterPro" id="IPR026891">
    <property type="entry name" value="Fn3-like"/>
</dbReference>
<feature type="chain" id="PRO_5046814227" evidence="4">
    <location>
        <begin position="23"/>
        <end position="780"/>
    </location>
</feature>
<dbReference type="Gene3D" id="2.60.40.10">
    <property type="entry name" value="Immunoglobulins"/>
    <property type="match status" value="1"/>
</dbReference>
<dbReference type="Gene3D" id="3.20.20.300">
    <property type="entry name" value="Glycoside hydrolase, family 3, N-terminal domain"/>
    <property type="match status" value="1"/>
</dbReference>
<dbReference type="InterPro" id="IPR017853">
    <property type="entry name" value="GH"/>
</dbReference>
<dbReference type="EC" id="3.2.1.21" evidence="6"/>
<dbReference type="Pfam" id="PF00933">
    <property type="entry name" value="Glyco_hydro_3"/>
    <property type="match status" value="1"/>
</dbReference>
<sequence>MKRKTMLFCLYLSCSLGIHSLAATSDLPYKDPKLSVEQRVTDLLGRMTLEEKVAQLNMKSLSGLKTNEKGKVTESSLEALFGGESIGCLESPFIEHGKIAAYSEAADQYLRTKTRLGIPAIQIAECLHGHMALGATIFPQSIGLGATWNPELIREMAGVIAQEALLAGVDQALSPLFDIARDPRYGRVEECYGEDPYLVKEMGVAFVKGLQGEPEQSSKGIAPGKLAAMGKHFVAYSKPEAGINIAPALVGERELREDHLYPFEAAVKEANIYSIMPGYHEIDGVPIHASKWLLKDILRDEWGFDGYIFSDYGAIGMMNYLHHTADGPKETGFQAITAGVDVEAPGAYGYKHLVELVKEGRLPESVVDERVRCVLTIKFKMGLFDRPFKVHKGDQQKVHTKENVDLARRIAEESIVLLQNNDNVLPLDKNKLKSLAVIGPNADKVQFGDYSPTKNNDYGVTVLQGLRAYLGDEVKVNYALGCGITSLFTDSIASAVEAAKNSDAVILVLGGTSQTLSGIGWGDENSKELATCGEGYDRNELDFPGVQPQLLEAVAATGKPIVLVMINGRPLTIGEEAKKVNAVVEAWYPGEKGGEAVARVLFGEVNPSGRLSMTFPPTTGHIPLYAAQKPSARGFYKSPGTPENPGRDYVFAHPKPLFCFGHGLSYTTFEYKNMHIKEAGDVVRVSCELANTGKRDGAEVAQLYVRDVVSSTSTPLKALKAFQKVYLKAGESKTIELVVKKEDLKVWNPEMKKVLEPGEFKVMVGSSVEDIRLDGSFDVR</sequence>
<comment type="caution">
    <text evidence="6">The sequence shown here is derived from an EMBL/GenBank/DDBJ whole genome shotgun (WGS) entry which is preliminary data.</text>
</comment>
<evidence type="ECO:0000313" key="6">
    <source>
        <dbReference type="EMBL" id="MBB4620797.1"/>
    </source>
</evidence>
<dbReference type="InterPro" id="IPR002772">
    <property type="entry name" value="Glyco_hydro_3_C"/>
</dbReference>
<dbReference type="Pfam" id="PF14310">
    <property type="entry name" value="Fn3-like"/>
    <property type="match status" value="1"/>
</dbReference>
<keyword evidence="6" id="KW-0326">Glycosidase</keyword>
<keyword evidence="7" id="KW-1185">Reference proteome</keyword>
<dbReference type="GO" id="GO:0008422">
    <property type="term" value="F:beta-glucosidase activity"/>
    <property type="evidence" value="ECO:0007669"/>
    <property type="project" value="UniProtKB-EC"/>
</dbReference>
<dbReference type="InterPro" id="IPR036962">
    <property type="entry name" value="Glyco_hydro_3_N_sf"/>
</dbReference>
<dbReference type="EMBL" id="JACHOC010000001">
    <property type="protein sequence ID" value="MBB4620797.1"/>
    <property type="molecule type" value="Genomic_DNA"/>
</dbReference>
<dbReference type="Gene3D" id="3.40.50.1700">
    <property type="entry name" value="Glycoside hydrolase family 3 C-terminal domain"/>
    <property type="match status" value="1"/>
</dbReference>
<name>A0ABR6KH14_9BACT</name>
<dbReference type="Pfam" id="PF01915">
    <property type="entry name" value="Glyco_hydro_3_C"/>
    <property type="match status" value="1"/>
</dbReference>
<evidence type="ECO:0000259" key="5">
    <source>
        <dbReference type="SMART" id="SM01217"/>
    </source>
</evidence>
<dbReference type="Proteomes" id="UP000533637">
    <property type="component" value="Unassembled WGS sequence"/>
</dbReference>
<keyword evidence="2 4" id="KW-0732">Signal</keyword>
<dbReference type="SUPFAM" id="SSF51445">
    <property type="entry name" value="(Trans)glycosidases"/>
    <property type="match status" value="1"/>
</dbReference>
<dbReference type="PANTHER" id="PTHR42721:SF3">
    <property type="entry name" value="BETA-D-XYLOSIDASE 5-RELATED"/>
    <property type="match status" value="1"/>
</dbReference>
<dbReference type="InterPro" id="IPR013783">
    <property type="entry name" value="Ig-like_fold"/>
</dbReference>
<proteinExistence type="inferred from homology"/>
<dbReference type="InterPro" id="IPR044993">
    <property type="entry name" value="BXL"/>
</dbReference>
<gene>
    <name evidence="6" type="ORF">GGQ57_000671</name>
</gene>
<evidence type="ECO:0000256" key="2">
    <source>
        <dbReference type="ARBA" id="ARBA00022729"/>
    </source>
</evidence>
<dbReference type="InterPro" id="IPR036881">
    <property type="entry name" value="Glyco_hydro_3_C_sf"/>
</dbReference>
<dbReference type="SUPFAM" id="SSF52279">
    <property type="entry name" value="Beta-D-glucan exohydrolase, C-terminal domain"/>
    <property type="match status" value="1"/>
</dbReference>
<protein>
    <submittedName>
        <fullName evidence="6">Beta-glucosidase</fullName>
        <ecNumber evidence="6">3.2.1.21</ecNumber>
    </submittedName>
</protein>
<evidence type="ECO:0000313" key="7">
    <source>
        <dbReference type="Proteomes" id="UP000533637"/>
    </source>
</evidence>
<evidence type="ECO:0000256" key="3">
    <source>
        <dbReference type="ARBA" id="ARBA00022801"/>
    </source>
</evidence>
<dbReference type="PRINTS" id="PR00133">
    <property type="entry name" value="GLHYDRLASE3"/>
</dbReference>
<evidence type="ECO:0000256" key="4">
    <source>
        <dbReference type="SAM" id="SignalP"/>
    </source>
</evidence>
<dbReference type="SMART" id="SM01217">
    <property type="entry name" value="Fn3_like"/>
    <property type="match status" value="1"/>
</dbReference>
<dbReference type="PANTHER" id="PTHR42721">
    <property type="entry name" value="SUGAR HYDROLASE-RELATED"/>
    <property type="match status" value="1"/>
</dbReference>
<dbReference type="RefSeq" id="WP_183668924.1">
    <property type="nucleotide sequence ID" value="NZ_BMPB01000004.1"/>
</dbReference>
<comment type="similarity">
    <text evidence="1">Belongs to the glycosyl hydrolase 3 family.</text>
</comment>
<accession>A0ABR6KH14</accession>
<dbReference type="InterPro" id="IPR001764">
    <property type="entry name" value="Glyco_hydro_3_N"/>
</dbReference>
<evidence type="ECO:0000256" key="1">
    <source>
        <dbReference type="ARBA" id="ARBA00005336"/>
    </source>
</evidence>